<reference evidence="2" key="1">
    <citation type="journal article" date="2016" name="Nat. Biotechnol.">
        <title>Sequencing wild and cultivated cassava and related species reveals extensive interspecific hybridization and genetic diversity.</title>
        <authorList>
            <person name="Bredeson J.V."/>
            <person name="Lyons J.B."/>
            <person name="Prochnik S.E."/>
            <person name="Wu G.A."/>
            <person name="Ha C.M."/>
            <person name="Edsinger-Gonzales E."/>
            <person name="Grimwood J."/>
            <person name="Schmutz J."/>
            <person name="Rabbi I.Y."/>
            <person name="Egesi C."/>
            <person name="Nauluvula P."/>
            <person name="Lebot V."/>
            <person name="Ndunguru J."/>
            <person name="Mkamilo G."/>
            <person name="Bart R.S."/>
            <person name="Setter T.L."/>
            <person name="Gleadow R.M."/>
            <person name="Kulakow P."/>
            <person name="Ferguson M.E."/>
            <person name="Rounsley S."/>
            <person name="Rokhsar D.S."/>
        </authorList>
    </citation>
    <scope>NUCLEOTIDE SEQUENCE [LARGE SCALE GENOMIC DNA]</scope>
    <source>
        <strain evidence="2">cv. AM560-2</strain>
    </source>
</reference>
<protein>
    <submittedName>
        <fullName evidence="1">Uncharacterized protein</fullName>
    </submittedName>
</protein>
<gene>
    <name evidence="1" type="ORF">MANES_11G089878v8</name>
</gene>
<dbReference type="Proteomes" id="UP000091857">
    <property type="component" value="Chromosome 11"/>
</dbReference>
<sequence length="209" mass="24016">MEHHLQYPSNSDFLHPNENPTLVLVSPALTESNYHSWARAMKIALASKNKLRFIDGMLPTPAKTDPIFTECDIIHILDMQEEIFSFKEAIDAIQTYIKNDHMIRFLKGLNEQYAHVKSQIMMIEHLSFINKVFLLVVQQERQMISGINIESKAFFNKSARFEANGSNIYNLIGRVNIPNETCYKKYGYPPSFKFKNSNGPNDAEPTINS</sequence>
<organism evidence="1 2">
    <name type="scientific">Manihot esculenta</name>
    <name type="common">Cassava</name>
    <name type="synonym">Jatropha manihot</name>
    <dbReference type="NCBI Taxonomy" id="3983"/>
    <lineage>
        <taxon>Eukaryota</taxon>
        <taxon>Viridiplantae</taxon>
        <taxon>Streptophyta</taxon>
        <taxon>Embryophyta</taxon>
        <taxon>Tracheophyta</taxon>
        <taxon>Spermatophyta</taxon>
        <taxon>Magnoliopsida</taxon>
        <taxon>eudicotyledons</taxon>
        <taxon>Gunneridae</taxon>
        <taxon>Pentapetalae</taxon>
        <taxon>rosids</taxon>
        <taxon>fabids</taxon>
        <taxon>Malpighiales</taxon>
        <taxon>Euphorbiaceae</taxon>
        <taxon>Crotonoideae</taxon>
        <taxon>Manihoteae</taxon>
        <taxon>Manihot</taxon>
    </lineage>
</organism>
<evidence type="ECO:0000313" key="2">
    <source>
        <dbReference type="Proteomes" id="UP000091857"/>
    </source>
</evidence>
<proteinExistence type="predicted"/>
<name>A0ACB7GUG3_MANES</name>
<keyword evidence="2" id="KW-1185">Reference proteome</keyword>
<accession>A0ACB7GUG3</accession>
<evidence type="ECO:0000313" key="1">
    <source>
        <dbReference type="EMBL" id="KAG8644014.1"/>
    </source>
</evidence>
<dbReference type="EMBL" id="CM004397">
    <property type="protein sequence ID" value="KAG8644014.1"/>
    <property type="molecule type" value="Genomic_DNA"/>
</dbReference>
<comment type="caution">
    <text evidence="1">The sequence shown here is derived from an EMBL/GenBank/DDBJ whole genome shotgun (WGS) entry which is preliminary data.</text>
</comment>